<evidence type="ECO:0000313" key="2">
    <source>
        <dbReference type="Proteomes" id="UP001500791"/>
    </source>
</evidence>
<evidence type="ECO:0008006" key="3">
    <source>
        <dbReference type="Google" id="ProtNLM"/>
    </source>
</evidence>
<dbReference type="InterPro" id="IPR027417">
    <property type="entry name" value="P-loop_NTPase"/>
</dbReference>
<dbReference type="EMBL" id="BAAAEJ010000007">
    <property type="protein sequence ID" value="GAA0394377.1"/>
    <property type="molecule type" value="Genomic_DNA"/>
</dbReference>
<dbReference type="SUPFAM" id="SSF52540">
    <property type="entry name" value="P-loop containing nucleoside triphosphate hydrolases"/>
    <property type="match status" value="1"/>
</dbReference>
<keyword evidence="2" id="KW-1185">Reference proteome</keyword>
<sequence length="232" mass="25239">MVDLTAEMAGLWTALGAAPTHRGRLIMFVSAVKGEGVSTVSREFARLAAVRATKPVWLIDADLMHQQQQVHMIQHPDRFGRAGETVAGSPDGSSFFTIKPPFLDKSGQRIRPARLLTAKPFLGRRLYATRFQQEALKAGQSADILKQGDYWSGLSQHAEAVIVDAPSVDVSDAALMMAPFMDEVVIVVGENAAIEPPLLLKEQILSAGGRVTGMVINRATYQPPKLMQKFMG</sequence>
<dbReference type="Gene3D" id="3.40.50.300">
    <property type="entry name" value="P-loop containing nucleotide triphosphate hydrolases"/>
    <property type="match status" value="1"/>
</dbReference>
<dbReference type="Proteomes" id="UP001500791">
    <property type="component" value="Unassembled WGS sequence"/>
</dbReference>
<dbReference type="PANTHER" id="PTHR32309">
    <property type="entry name" value="TYROSINE-PROTEIN KINASE"/>
    <property type="match status" value="1"/>
</dbReference>
<proteinExistence type="predicted"/>
<organism evidence="1 2">
    <name type="scientific">Brevundimonas terrae</name>
    <dbReference type="NCBI Taxonomy" id="363631"/>
    <lineage>
        <taxon>Bacteria</taxon>
        <taxon>Pseudomonadati</taxon>
        <taxon>Pseudomonadota</taxon>
        <taxon>Alphaproteobacteria</taxon>
        <taxon>Caulobacterales</taxon>
        <taxon>Caulobacteraceae</taxon>
        <taxon>Brevundimonas</taxon>
    </lineage>
</organism>
<gene>
    <name evidence="1" type="ORF">GCM10009093_21200</name>
</gene>
<accession>A0ABN0YG51</accession>
<name>A0ABN0YG51_9CAUL</name>
<dbReference type="RefSeq" id="WP_167177510.1">
    <property type="nucleotide sequence ID" value="NZ_BAAAEJ010000007.1"/>
</dbReference>
<dbReference type="PANTHER" id="PTHR32309:SF13">
    <property type="entry name" value="FERRIC ENTEROBACTIN TRANSPORT PROTEIN FEPE"/>
    <property type="match status" value="1"/>
</dbReference>
<protein>
    <recommendedName>
        <fullName evidence="3">HfsB</fullName>
    </recommendedName>
</protein>
<reference evidence="1 2" key="1">
    <citation type="journal article" date="2019" name="Int. J. Syst. Evol. Microbiol.">
        <title>The Global Catalogue of Microorganisms (GCM) 10K type strain sequencing project: providing services to taxonomists for standard genome sequencing and annotation.</title>
        <authorList>
            <consortium name="The Broad Institute Genomics Platform"/>
            <consortium name="The Broad Institute Genome Sequencing Center for Infectious Disease"/>
            <person name="Wu L."/>
            <person name="Ma J."/>
        </authorList>
    </citation>
    <scope>NUCLEOTIDE SEQUENCE [LARGE SCALE GENOMIC DNA]</scope>
    <source>
        <strain evidence="1 2">JCM 13476</strain>
    </source>
</reference>
<evidence type="ECO:0000313" key="1">
    <source>
        <dbReference type="EMBL" id="GAA0394377.1"/>
    </source>
</evidence>
<dbReference type="InterPro" id="IPR050445">
    <property type="entry name" value="Bact_polysacc_biosynth/exp"/>
</dbReference>
<comment type="caution">
    <text evidence="1">The sequence shown here is derived from an EMBL/GenBank/DDBJ whole genome shotgun (WGS) entry which is preliminary data.</text>
</comment>